<dbReference type="SMART" id="SM00179">
    <property type="entry name" value="EGF_CA"/>
    <property type="match status" value="4"/>
</dbReference>
<dbReference type="KEGG" id="lak:106164565"/>
<evidence type="ECO:0000256" key="7">
    <source>
        <dbReference type="PROSITE-ProRule" id="PRU00196"/>
    </source>
</evidence>
<gene>
    <name evidence="12" type="primary">LOC106164565</name>
</gene>
<keyword evidence="3" id="KW-0677">Repeat</keyword>
<feature type="domain" description="SRCR" evidence="10">
    <location>
        <begin position="280"/>
        <end position="383"/>
    </location>
</feature>
<dbReference type="InParanoid" id="A0A1S3IJB2"/>
<keyword evidence="5" id="KW-0325">Glycoprotein</keyword>
<dbReference type="PANTHER" id="PTHR12916">
    <property type="entry name" value="CYTOCHROME C OXIDASE POLYPEPTIDE VIC-2"/>
    <property type="match status" value="1"/>
</dbReference>
<dbReference type="PRINTS" id="PR00010">
    <property type="entry name" value="EGFBLOOD"/>
</dbReference>
<dbReference type="InterPro" id="IPR009030">
    <property type="entry name" value="Growth_fac_rcpt_cys_sf"/>
</dbReference>
<dbReference type="SUPFAM" id="SSF57184">
    <property type="entry name" value="Growth factor receptor domain"/>
    <property type="match status" value="1"/>
</dbReference>
<feature type="disulfide bond" evidence="6">
    <location>
        <begin position="224"/>
        <end position="233"/>
    </location>
</feature>
<dbReference type="Pfam" id="PF07645">
    <property type="entry name" value="EGF_CA"/>
    <property type="match status" value="1"/>
</dbReference>
<dbReference type="SMART" id="SM00181">
    <property type="entry name" value="EGF"/>
    <property type="match status" value="4"/>
</dbReference>
<keyword evidence="1 6" id="KW-0245">EGF-like domain</keyword>
<accession>A0A1S3IJB2</accession>
<dbReference type="SUPFAM" id="SSF56487">
    <property type="entry name" value="SRCR-like"/>
    <property type="match status" value="1"/>
</dbReference>
<dbReference type="InterPro" id="IPR000742">
    <property type="entry name" value="EGF"/>
</dbReference>
<comment type="caution">
    <text evidence="7">Lacks conserved residue(s) required for the propagation of feature annotation.</text>
</comment>
<evidence type="ECO:0000256" key="6">
    <source>
        <dbReference type="PROSITE-ProRule" id="PRU00076"/>
    </source>
</evidence>
<keyword evidence="8" id="KW-0812">Transmembrane</keyword>
<evidence type="ECO:0000259" key="10">
    <source>
        <dbReference type="PROSITE" id="PS50287"/>
    </source>
</evidence>
<dbReference type="Pfam" id="PF00008">
    <property type="entry name" value="EGF"/>
    <property type="match status" value="3"/>
</dbReference>
<dbReference type="InterPro" id="IPR036772">
    <property type="entry name" value="SRCR-like_dom_sf"/>
</dbReference>
<dbReference type="Pfam" id="PF00530">
    <property type="entry name" value="SRCR"/>
    <property type="match status" value="1"/>
</dbReference>
<dbReference type="OrthoDB" id="6075458at2759"/>
<dbReference type="FunFam" id="2.10.25.10:FF:000006">
    <property type="entry name" value="Versican core protein-like isoform 1"/>
    <property type="match status" value="1"/>
</dbReference>
<dbReference type="RefSeq" id="XP_013397976.1">
    <property type="nucleotide sequence ID" value="XM_013542522.1"/>
</dbReference>
<dbReference type="PROSITE" id="PS50287">
    <property type="entry name" value="SRCR_2"/>
    <property type="match status" value="1"/>
</dbReference>
<dbReference type="PROSITE" id="PS01186">
    <property type="entry name" value="EGF_2"/>
    <property type="match status" value="3"/>
</dbReference>
<evidence type="ECO:0000256" key="2">
    <source>
        <dbReference type="ARBA" id="ARBA00022729"/>
    </source>
</evidence>
<keyword evidence="2" id="KW-0732">Signal</keyword>
<feature type="disulfide bond" evidence="6">
    <location>
        <begin position="148"/>
        <end position="157"/>
    </location>
</feature>
<sequence length="383" mass="40985">MTKRKDNKVIASPQNQNAAYANVAYGSPPDVNLAPAGTTNVYESLRISQPIERGTTPSKESTNPQKSQVIRRLLIALVIVGILCAALVAIVVWSLALNPKGIGQEQDLNNESLVSSRKASNLTDHCLSKPCRNGATCVTSVASFQCFCSSGYQGTYCENDIDECLNSPCAMGATCRNSYGGFHCSCSRGFTGTYCQLEISECSSRPCQNGGTCVDMVNSYQCLCSAGYYGTNCQEVDHCRSRPCQNGAICRNATFTYSCSCPSRYTGKNCESALVSSHTYRLVGINIGGAYGGRVEVYYNGVWGTVCDDGWGNTDAKVFCKSLGLSYSRALGIQNAYFGPGKGKIWLDDIACKGSESNIGSCRHSGWGNENCVHGEDAGVLCV</sequence>
<evidence type="ECO:0000256" key="8">
    <source>
        <dbReference type="SAM" id="Phobius"/>
    </source>
</evidence>
<feature type="disulfide bond" evidence="6">
    <location>
        <begin position="186"/>
        <end position="195"/>
    </location>
</feature>
<organism evidence="11 12">
    <name type="scientific">Lingula anatina</name>
    <name type="common">Brachiopod</name>
    <name type="synonym">Lingula unguis</name>
    <dbReference type="NCBI Taxonomy" id="7574"/>
    <lineage>
        <taxon>Eukaryota</taxon>
        <taxon>Metazoa</taxon>
        <taxon>Spiralia</taxon>
        <taxon>Lophotrochozoa</taxon>
        <taxon>Brachiopoda</taxon>
        <taxon>Linguliformea</taxon>
        <taxon>Lingulata</taxon>
        <taxon>Lingulida</taxon>
        <taxon>Linguloidea</taxon>
        <taxon>Lingulidae</taxon>
        <taxon>Lingula</taxon>
    </lineage>
</organism>
<dbReference type="FunFam" id="2.10.25.10:FF:000031">
    <property type="entry name" value="neurogenic locus notch homolog protein 3"/>
    <property type="match status" value="1"/>
</dbReference>
<dbReference type="PRINTS" id="PR00258">
    <property type="entry name" value="SPERACTRCPTR"/>
</dbReference>
<dbReference type="FunFam" id="3.10.250.10:FF:000011">
    <property type="entry name" value="Scavenger receptor class A member 5"/>
    <property type="match status" value="1"/>
</dbReference>
<keyword evidence="8" id="KW-1133">Transmembrane helix</keyword>
<protein>
    <submittedName>
        <fullName evidence="12">Neurogenic locus notch homolog protein 1</fullName>
    </submittedName>
</protein>
<evidence type="ECO:0000313" key="12">
    <source>
        <dbReference type="RefSeq" id="XP_013397976.1"/>
    </source>
</evidence>
<dbReference type="PANTHER" id="PTHR12916:SF4">
    <property type="entry name" value="UNINFLATABLE, ISOFORM C"/>
    <property type="match status" value="1"/>
</dbReference>
<evidence type="ECO:0000259" key="9">
    <source>
        <dbReference type="PROSITE" id="PS50026"/>
    </source>
</evidence>
<dbReference type="PROSITE" id="PS00010">
    <property type="entry name" value="ASX_HYDROXYL"/>
    <property type="match status" value="3"/>
</dbReference>
<dbReference type="AlphaFoldDB" id="A0A1S3IJB2"/>
<dbReference type="InterPro" id="IPR049883">
    <property type="entry name" value="NOTCH1_EGF-like"/>
</dbReference>
<dbReference type="PROSITE" id="PS00022">
    <property type="entry name" value="EGF_1"/>
    <property type="match status" value="4"/>
</dbReference>
<evidence type="ECO:0000256" key="1">
    <source>
        <dbReference type="ARBA" id="ARBA00022536"/>
    </source>
</evidence>
<evidence type="ECO:0000256" key="4">
    <source>
        <dbReference type="ARBA" id="ARBA00023157"/>
    </source>
</evidence>
<dbReference type="Gene3D" id="2.10.25.10">
    <property type="entry name" value="Laminin"/>
    <property type="match status" value="4"/>
</dbReference>
<dbReference type="SMART" id="SM00202">
    <property type="entry name" value="SR"/>
    <property type="match status" value="1"/>
</dbReference>
<dbReference type="FunFam" id="2.10.25.10:FF:000109">
    <property type="entry name" value="Notch homolog 4, [Drosophila]"/>
    <property type="match status" value="1"/>
</dbReference>
<dbReference type="GO" id="GO:0016020">
    <property type="term" value="C:membrane"/>
    <property type="evidence" value="ECO:0007669"/>
    <property type="project" value="InterPro"/>
</dbReference>
<keyword evidence="8" id="KW-0472">Membrane</keyword>
<keyword evidence="11" id="KW-1185">Reference proteome</keyword>
<dbReference type="Gene3D" id="3.10.250.10">
    <property type="entry name" value="SRCR-like domain"/>
    <property type="match status" value="1"/>
</dbReference>
<feature type="disulfide bond" evidence="7">
    <location>
        <begin position="352"/>
        <end position="362"/>
    </location>
</feature>
<feature type="domain" description="EGF-like" evidence="9">
    <location>
        <begin position="235"/>
        <end position="271"/>
    </location>
</feature>
<feature type="domain" description="EGF-like" evidence="9">
    <location>
        <begin position="160"/>
        <end position="196"/>
    </location>
</feature>
<dbReference type="SUPFAM" id="SSF57196">
    <property type="entry name" value="EGF/Laminin"/>
    <property type="match status" value="1"/>
</dbReference>
<dbReference type="FunFam" id="2.10.25.10:FF:000321">
    <property type="entry name" value="Protein delta homolog 1"/>
    <property type="match status" value="1"/>
</dbReference>
<feature type="disulfide bond" evidence="6">
    <location>
        <begin position="261"/>
        <end position="270"/>
    </location>
</feature>
<feature type="domain" description="EGF-like" evidence="9">
    <location>
        <begin position="122"/>
        <end position="158"/>
    </location>
</feature>
<dbReference type="GeneID" id="106164565"/>
<dbReference type="CDD" id="cd00054">
    <property type="entry name" value="EGF_CA"/>
    <property type="match status" value="4"/>
</dbReference>
<proteinExistence type="predicted"/>
<feature type="transmembrane region" description="Helical" evidence="8">
    <location>
        <begin position="73"/>
        <end position="96"/>
    </location>
</feature>
<dbReference type="InterPro" id="IPR001881">
    <property type="entry name" value="EGF-like_Ca-bd_dom"/>
</dbReference>
<reference evidence="12" key="1">
    <citation type="submission" date="2025-08" db="UniProtKB">
        <authorList>
            <consortium name="RefSeq"/>
        </authorList>
    </citation>
    <scope>IDENTIFICATION</scope>
    <source>
        <tissue evidence="12">Gonads</tissue>
    </source>
</reference>
<dbReference type="InterPro" id="IPR000152">
    <property type="entry name" value="EGF-type_Asp/Asn_hydroxyl_site"/>
</dbReference>
<dbReference type="PROSITE" id="PS50026">
    <property type="entry name" value="EGF_3"/>
    <property type="match status" value="4"/>
</dbReference>
<dbReference type="Proteomes" id="UP000085678">
    <property type="component" value="Unplaced"/>
</dbReference>
<dbReference type="GO" id="GO:0005509">
    <property type="term" value="F:calcium ion binding"/>
    <property type="evidence" value="ECO:0007669"/>
    <property type="project" value="InterPro"/>
</dbReference>
<dbReference type="InterPro" id="IPR001190">
    <property type="entry name" value="SRCR"/>
</dbReference>
<keyword evidence="4 7" id="KW-1015">Disulfide bond</keyword>
<feature type="domain" description="EGF-like" evidence="9">
    <location>
        <begin position="198"/>
        <end position="234"/>
    </location>
</feature>
<evidence type="ECO:0000313" key="11">
    <source>
        <dbReference type="Proteomes" id="UP000085678"/>
    </source>
</evidence>
<dbReference type="STRING" id="7574.A0A1S3IJB2"/>
<evidence type="ECO:0000256" key="3">
    <source>
        <dbReference type="ARBA" id="ARBA00022737"/>
    </source>
</evidence>
<evidence type="ECO:0000256" key="5">
    <source>
        <dbReference type="ARBA" id="ARBA00023180"/>
    </source>
</evidence>
<name>A0A1S3IJB2_LINAN</name>